<name>A0A6J2JJA8_BOMMA</name>
<proteinExistence type="predicted"/>
<dbReference type="Proteomes" id="UP000504629">
    <property type="component" value="Unplaced"/>
</dbReference>
<evidence type="ECO:0000313" key="2">
    <source>
        <dbReference type="RefSeq" id="XP_028029092.1"/>
    </source>
</evidence>
<reference evidence="2" key="1">
    <citation type="submission" date="2025-08" db="UniProtKB">
        <authorList>
            <consortium name="RefSeq"/>
        </authorList>
    </citation>
    <scope>IDENTIFICATION</scope>
    <source>
        <tissue evidence="2">Silk gland</tissue>
    </source>
</reference>
<accession>A0A6J2JJA8</accession>
<organism evidence="1 2">
    <name type="scientific">Bombyx mandarina</name>
    <name type="common">Wild silk moth</name>
    <name type="synonym">Wild silkworm</name>
    <dbReference type="NCBI Taxonomy" id="7092"/>
    <lineage>
        <taxon>Eukaryota</taxon>
        <taxon>Metazoa</taxon>
        <taxon>Ecdysozoa</taxon>
        <taxon>Arthropoda</taxon>
        <taxon>Hexapoda</taxon>
        <taxon>Insecta</taxon>
        <taxon>Pterygota</taxon>
        <taxon>Neoptera</taxon>
        <taxon>Endopterygota</taxon>
        <taxon>Lepidoptera</taxon>
        <taxon>Glossata</taxon>
        <taxon>Ditrysia</taxon>
        <taxon>Bombycoidea</taxon>
        <taxon>Bombycidae</taxon>
        <taxon>Bombycinae</taxon>
        <taxon>Bombyx</taxon>
    </lineage>
</organism>
<dbReference type="KEGG" id="bman:114242214"/>
<gene>
    <name evidence="2" type="primary">LOC114242214</name>
</gene>
<evidence type="ECO:0000313" key="1">
    <source>
        <dbReference type="Proteomes" id="UP000504629"/>
    </source>
</evidence>
<sequence>MRRMNVKIAKILNQKSSQIPNFNNNDDDPSKITRRFDELRKKAIKGIDTGKNYLRLEYFSDDNITEISIEKNKTLALMEHYIYETRYKLPYAQLLRKKYRDNIKYKIGFCFALLRQLKQQQMMIYTTLVNQYLRTTTLHFHIKMYEKVVRLDIDIKDVILLVRRYERARKLALNPNYYDDS</sequence>
<dbReference type="AlphaFoldDB" id="A0A6J2JJA8"/>
<dbReference type="GeneID" id="114242214"/>
<dbReference type="OrthoDB" id="7411026at2759"/>
<protein>
    <submittedName>
        <fullName evidence="2">Uncharacterized protein LOC114242214</fullName>
    </submittedName>
</protein>
<dbReference type="RefSeq" id="XP_028029092.1">
    <property type="nucleotide sequence ID" value="XM_028173291.1"/>
</dbReference>
<keyword evidence="1" id="KW-1185">Reference proteome</keyword>